<dbReference type="Proteomes" id="UP000249794">
    <property type="component" value="Unassembled WGS sequence"/>
</dbReference>
<protein>
    <submittedName>
        <fullName evidence="1">DUF2288 domain-containing protein</fullName>
    </submittedName>
</protein>
<dbReference type="EMBL" id="QBMP01000074">
    <property type="protein sequence ID" value="PZO56333.1"/>
    <property type="molecule type" value="Genomic_DNA"/>
</dbReference>
<dbReference type="AlphaFoldDB" id="A0A2W4XGB3"/>
<organism evidence="1 2">
    <name type="scientific">Phormidesmis priestleyi</name>
    <dbReference type="NCBI Taxonomy" id="268141"/>
    <lineage>
        <taxon>Bacteria</taxon>
        <taxon>Bacillati</taxon>
        <taxon>Cyanobacteriota</taxon>
        <taxon>Cyanophyceae</taxon>
        <taxon>Leptolyngbyales</taxon>
        <taxon>Leptolyngbyaceae</taxon>
        <taxon>Phormidesmis</taxon>
    </lineage>
</organism>
<accession>A0A2W4XGB3</accession>
<sequence>MTANLHAELKSMVGQVQWEWLKPHVQRDAVVVVNPNLDLVAVGVAIATDNTQAVEHWITEQLIGKPDAEQLVVWSDDNKRFASLIVQPYVLVQVPEDSARAATPLKIRP</sequence>
<comment type="caution">
    <text evidence="1">The sequence shown here is derived from an EMBL/GenBank/DDBJ whole genome shotgun (WGS) entry which is preliminary data.</text>
</comment>
<dbReference type="InterPro" id="IPR018741">
    <property type="entry name" value="DUF2288"/>
</dbReference>
<name>A0A2W4XGB3_9CYAN</name>
<dbReference type="Pfam" id="PF10052">
    <property type="entry name" value="DUF2288"/>
    <property type="match status" value="1"/>
</dbReference>
<evidence type="ECO:0000313" key="1">
    <source>
        <dbReference type="EMBL" id="PZO56333.1"/>
    </source>
</evidence>
<gene>
    <name evidence="1" type="ORF">DCF15_08900</name>
</gene>
<reference evidence="1 2" key="2">
    <citation type="submission" date="2018-06" db="EMBL/GenBank/DDBJ databases">
        <title>Metagenomic assembly of (sub)arctic Cyanobacteria and their associated microbiome from non-axenic cultures.</title>
        <authorList>
            <person name="Baurain D."/>
        </authorList>
    </citation>
    <scope>NUCLEOTIDE SEQUENCE [LARGE SCALE GENOMIC DNA]</scope>
    <source>
        <strain evidence="1">ULC027bin1</strain>
    </source>
</reference>
<proteinExistence type="predicted"/>
<reference evidence="2" key="1">
    <citation type="submission" date="2018-04" db="EMBL/GenBank/DDBJ databases">
        <authorList>
            <person name="Cornet L."/>
        </authorList>
    </citation>
    <scope>NUCLEOTIDE SEQUENCE [LARGE SCALE GENOMIC DNA]</scope>
</reference>
<evidence type="ECO:0000313" key="2">
    <source>
        <dbReference type="Proteomes" id="UP000249794"/>
    </source>
</evidence>